<reference evidence="1 2" key="1">
    <citation type="submission" date="2023-01" db="EMBL/GenBank/DDBJ databases">
        <authorList>
            <person name="Kreplak J."/>
        </authorList>
    </citation>
    <scope>NUCLEOTIDE SEQUENCE [LARGE SCALE GENOMIC DNA]</scope>
</reference>
<dbReference type="Proteomes" id="UP001157006">
    <property type="component" value="Chromosome 1S"/>
</dbReference>
<protein>
    <recommendedName>
        <fullName evidence="3">Peptidase S1 domain-containing protein</fullName>
    </recommendedName>
</protein>
<dbReference type="EMBL" id="OX451735">
    <property type="protein sequence ID" value="CAI8593880.1"/>
    <property type="molecule type" value="Genomic_DNA"/>
</dbReference>
<organism evidence="1 2">
    <name type="scientific">Vicia faba</name>
    <name type="common">Broad bean</name>
    <name type="synonym">Faba vulgaris</name>
    <dbReference type="NCBI Taxonomy" id="3906"/>
    <lineage>
        <taxon>Eukaryota</taxon>
        <taxon>Viridiplantae</taxon>
        <taxon>Streptophyta</taxon>
        <taxon>Embryophyta</taxon>
        <taxon>Tracheophyta</taxon>
        <taxon>Spermatophyta</taxon>
        <taxon>Magnoliopsida</taxon>
        <taxon>eudicotyledons</taxon>
        <taxon>Gunneridae</taxon>
        <taxon>Pentapetalae</taxon>
        <taxon>rosids</taxon>
        <taxon>fabids</taxon>
        <taxon>Fabales</taxon>
        <taxon>Fabaceae</taxon>
        <taxon>Papilionoideae</taxon>
        <taxon>50 kb inversion clade</taxon>
        <taxon>NPAAA clade</taxon>
        <taxon>Hologalegina</taxon>
        <taxon>IRL clade</taxon>
        <taxon>Fabeae</taxon>
        <taxon>Vicia</taxon>
    </lineage>
</organism>
<keyword evidence="2" id="KW-1185">Reference proteome</keyword>
<name>A0AAV0ZBW2_VICFA</name>
<evidence type="ECO:0000313" key="1">
    <source>
        <dbReference type="EMBL" id="CAI8593880.1"/>
    </source>
</evidence>
<dbReference type="AlphaFoldDB" id="A0AAV0ZBW2"/>
<gene>
    <name evidence="1" type="ORF">VFH_I113440</name>
</gene>
<proteinExistence type="predicted"/>
<sequence length="171" mass="19762">MFNMQLPSTSMSNPTIPRQSRMYRNQNKIFLPQRVFSTDHLQKFISPQAIQQHFLESLSSSSTKLPMIFGIQSLTTPIHFDISIQQAAVSDKLFLFSLHIVITASHCILKTCSISIYMVHYALKENSNMYTKHKLDLEPYTKAQIIPSPKKWYSPKIFLKAYLLVAICKNY</sequence>
<accession>A0AAV0ZBW2</accession>
<evidence type="ECO:0008006" key="3">
    <source>
        <dbReference type="Google" id="ProtNLM"/>
    </source>
</evidence>
<evidence type="ECO:0000313" key="2">
    <source>
        <dbReference type="Proteomes" id="UP001157006"/>
    </source>
</evidence>